<proteinExistence type="inferred from homology"/>
<dbReference type="GO" id="GO:0016020">
    <property type="term" value="C:membrane"/>
    <property type="evidence" value="ECO:0007669"/>
    <property type="project" value="UniProtKB-SubCell"/>
</dbReference>
<protein>
    <recommendedName>
        <fullName evidence="10">Fringe-like glycosyltransferase domain-containing protein</fullName>
    </recommendedName>
</protein>
<dbReference type="Gene3D" id="3.90.550.50">
    <property type="match status" value="1"/>
</dbReference>
<evidence type="ECO:0000256" key="5">
    <source>
        <dbReference type="ARBA" id="ARBA00022692"/>
    </source>
</evidence>
<dbReference type="OrthoDB" id="8959630at2759"/>
<comment type="similarity">
    <text evidence="2">Belongs to the glycosyltransferase 31 family.</text>
</comment>
<keyword evidence="7" id="KW-1133">Transmembrane helix</keyword>
<evidence type="ECO:0000256" key="1">
    <source>
        <dbReference type="ARBA" id="ARBA00004606"/>
    </source>
</evidence>
<dbReference type="EMBL" id="CADEBC010000587">
    <property type="protein sequence ID" value="CAB3256822.1"/>
    <property type="molecule type" value="Genomic_DNA"/>
</dbReference>
<evidence type="ECO:0000256" key="7">
    <source>
        <dbReference type="ARBA" id="ARBA00022989"/>
    </source>
</evidence>
<dbReference type="AlphaFoldDB" id="A0A8S1BB49"/>
<name>A0A8S1BB49_ARCPL</name>
<keyword evidence="12" id="KW-1185">Reference proteome</keyword>
<dbReference type="InterPro" id="IPR003378">
    <property type="entry name" value="Fringe-like_glycosylTrfase"/>
</dbReference>
<dbReference type="PANTHER" id="PTHR10811">
    <property type="entry name" value="FRINGE-RELATED"/>
    <property type="match status" value="1"/>
</dbReference>
<organism evidence="11 12">
    <name type="scientific">Arctia plantaginis</name>
    <name type="common">Wood tiger moth</name>
    <name type="synonym">Phalaena plantaginis</name>
    <dbReference type="NCBI Taxonomy" id="874455"/>
    <lineage>
        <taxon>Eukaryota</taxon>
        <taxon>Metazoa</taxon>
        <taxon>Ecdysozoa</taxon>
        <taxon>Arthropoda</taxon>
        <taxon>Hexapoda</taxon>
        <taxon>Insecta</taxon>
        <taxon>Pterygota</taxon>
        <taxon>Neoptera</taxon>
        <taxon>Endopterygota</taxon>
        <taxon>Lepidoptera</taxon>
        <taxon>Glossata</taxon>
        <taxon>Ditrysia</taxon>
        <taxon>Noctuoidea</taxon>
        <taxon>Erebidae</taxon>
        <taxon>Arctiinae</taxon>
        <taxon>Arctia</taxon>
    </lineage>
</organism>
<evidence type="ECO:0000313" key="12">
    <source>
        <dbReference type="Proteomes" id="UP000494106"/>
    </source>
</evidence>
<dbReference type="GO" id="GO:0012505">
    <property type="term" value="C:endomembrane system"/>
    <property type="evidence" value="ECO:0007669"/>
    <property type="project" value="UniProtKB-SubCell"/>
</dbReference>
<comment type="subcellular location">
    <subcellularLocation>
        <location evidence="9">Endomembrane system</location>
        <topology evidence="9">Single-pass membrane protein</topology>
    </subcellularLocation>
    <subcellularLocation>
        <location evidence="1">Membrane</location>
        <topology evidence="1">Single-pass type II membrane protein</topology>
    </subcellularLocation>
</comment>
<comment type="caution">
    <text evidence="11">The sequence shown here is derived from an EMBL/GenBank/DDBJ whole genome shotgun (WGS) entry which is preliminary data.</text>
</comment>
<gene>
    <name evidence="11" type="ORF">APLA_LOCUS15562</name>
</gene>
<evidence type="ECO:0000256" key="6">
    <source>
        <dbReference type="ARBA" id="ARBA00022968"/>
    </source>
</evidence>
<dbReference type="Pfam" id="PF02434">
    <property type="entry name" value="Fringe"/>
    <property type="match status" value="1"/>
</dbReference>
<keyword evidence="6" id="KW-0735">Signal-anchor</keyword>
<keyword evidence="5" id="KW-0812">Transmembrane</keyword>
<sequence length="333" mass="38835">MARSRKRGLGYRKMKLAILGLFVFGFLLILTYQNTFTHTWRKTPIPINLSLIADMESLTLDDIFISVKTSKNLATTRLPIILETWFQLAKEQTWFFTDEDNMELQKQTNGHMINTNCTSQHNRDGLNCKMELEYRYYMKSGKKWFCHFDDDDYVNIPRLVAVLQEYNYKQDWYLGKRSSFSPMKLACRYLNYTRWAVYDIVFWFGTGGAGFCISNALALKMYNVFALNGFTDVCSALTLNDDVCIGFLIDYVTKRKVTLTQVPGFHSHIEIMKKISLEHFQKQITFSYSSNNTIDIRGFNTSVDPSRFLSLHCFLFPNFGYCKNKESVGVFQQ</sequence>
<evidence type="ECO:0000256" key="2">
    <source>
        <dbReference type="ARBA" id="ARBA00008661"/>
    </source>
</evidence>
<evidence type="ECO:0000256" key="8">
    <source>
        <dbReference type="ARBA" id="ARBA00023136"/>
    </source>
</evidence>
<accession>A0A8S1BB49</accession>
<evidence type="ECO:0000256" key="4">
    <source>
        <dbReference type="ARBA" id="ARBA00022679"/>
    </source>
</evidence>
<keyword evidence="4" id="KW-0808">Transferase</keyword>
<reference evidence="11 12" key="1">
    <citation type="submission" date="2020-04" db="EMBL/GenBank/DDBJ databases">
        <authorList>
            <person name="Wallbank WR R."/>
            <person name="Pardo Diaz C."/>
            <person name="Kozak K."/>
            <person name="Martin S."/>
            <person name="Jiggins C."/>
            <person name="Moest M."/>
            <person name="Warren A I."/>
            <person name="Byers J.R.P. K."/>
            <person name="Montejo-Kovacevich G."/>
            <person name="Yen C E."/>
        </authorList>
    </citation>
    <scope>NUCLEOTIDE SEQUENCE [LARGE SCALE GENOMIC DNA]</scope>
</reference>
<dbReference type="Proteomes" id="UP000494106">
    <property type="component" value="Unassembled WGS sequence"/>
</dbReference>
<keyword evidence="8" id="KW-0472">Membrane</keyword>
<evidence type="ECO:0000313" key="11">
    <source>
        <dbReference type="EMBL" id="CAB3256822.1"/>
    </source>
</evidence>
<evidence type="ECO:0000256" key="9">
    <source>
        <dbReference type="ARBA" id="ARBA00037847"/>
    </source>
</evidence>
<evidence type="ECO:0000259" key="10">
    <source>
        <dbReference type="Pfam" id="PF02434"/>
    </source>
</evidence>
<evidence type="ECO:0000256" key="3">
    <source>
        <dbReference type="ARBA" id="ARBA00022676"/>
    </source>
</evidence>
<dbReference type="GO" id="GO:0016757">
    <property type="term" value="F:glycosyltransferase activity"/>
    <property type="evidence" value="ECO:0007669"/>
    <property type="project" value="UniProtKB-KW"/>
</dbReference>
<feature type="domain" description="Fringe-like glycosyltransferase" evidence="10">
    <location>
        <begin position="57"/>
        <end position="307"/>
    </location>
</feature>
<keyword evidence="3" id="KW-0328">Glycosyltransferase</keyword>